<reference evidence="5" key="1">
    <citation type="submission" date="2011-05" db="EMBL/GenBank/DDBJ databases">
        <authorList>
            <person name="Richards S.R."/>
            <person name="Qu J."/>
            <person name="Jiang H."/>
            <person name="Jhangiani S.N."/>
            <person name="Agravi P."/>
            <person name="Goodspeed R."/>
            <person name="Gross S."/>
            <person name="Mandapat C."/>
            <person name="Jackson L."/>
            <person name="Mathew T."/>
            <person name="Pu L."/>
            <person name="Thornton R."/>
            <person name="Saada N."/>
            <person name="Wilczek-Boney K.B."/>
            <person name="Lee S."/>
            <person name="Kovar C."/>
            <person name="Wu Y."/>
            <person name="Scherer S.E."/>
            <person name="Worley K.C."/>
            <person name="Muzny D.M."/>
            <person name="Gibbs R."/>
        </authorList>
    </citation>
    <scope>NUCLEOTIDE SEQUENCE</scope>
    <source>
        <strain evidence="5">Brora</strain>
    </source>
</reference>
<feature type="domain" description="GH16" evidence="3">
    <location>
        <begin position="22"/>
        <end position="269"/>
    </location>
</feature>
<dbReference type="OMA" id="QTTHSYY"/>
<sequence>MRFFFRVSFLVIIHDCLFESKSDYWQLVWDDEFEGPLIDTNRWNFEIGDGCKYGICKWGNDEQQLYTDSIDNAFISDGKLIIQAQHIDNQYTSARMITKGKGDWKFGKIEIRAKFPSGEGLLANIWLLPTYSRYGLWPASGEVDIAARFGEKTGRSVSTIAHYGAVYPDHRHSRRDYTVNYPQPSFTEEFYTFTFEWEENKMQWFINNVKVNELAGDETFPSKYIFPFNEKFHLTLSIAVGGRPVFGNILETVFPQRLEIDYIRVYQKK</sequence>
<dbReference type="Pfam" id="PF00722">
    <property type="entry name" value="Glyco_hydro_16"/>
    <property type="match status" value="1"/>
</dbReference>
<dbReference type="PhylomeDB" id="T1ILI4"/>
<dbReference type="SUPFAM" id="SSF49899">
    <property type="entry name" value="Concanavalin A-like lectins/glucanases"/>
    <property type="match status" value="1"/>
</dbReference>
<feature type="chain" id="PRO_5004579305" description="GH16 domain-containing protein" evidence="2">
    <location>
        <begin position="19"/>
        <end position="269"/>
    </location>
</feature>
<dbReference type="CDD" id="cd08023">
    <property type="entry name" value="GH16_laminarinase_like"/>
    <property type="match status" value="1"/>
</dbReference>
<name>T1ILI4_STRMM</name>
<dbReference type="GO" id="GO:0005975">
    <property type="term" value="P:carbohydrate metabolic process"/>
    <property type="evidence" value="ECO:0007669"/>
    <property type="project" value="InterPro"/>
</dbReference>
<dbReference type="InterPro" id="IPR000757">
    <property type="entry name" value="Beta-glucanase-like"/>
</dbReference>
<evidence type="ECO:0000256" key="2">
    <source>
        <dbReference type="SAM" id="SignalP"/>
    </source>
</evidence>
<dbReference type="HOGENOM" id="CLU_019533_0_2_1"/>
<dbReference type="EMBL" id="JH430824">
    <property type="status" value="NOT_ANNOTATED_CDS"/>
    <property type="molecule type" value="Genomic_DNA"/>
</dbReference>
<dbReference type="PANTHER" id="PTHR10963:SF55">
    <property type="entry name" value="GLYCOSIDE HYDROLASE FAMILY 16 PROTEIN"/>
    <property type="match status" value="1"/>
</dbReference>
<evidence type="ECO:0000259" key="3">
    <source>
        <dbReference type="PROSITE" id="PS51762"/>
    </source>
</evidence>
<dbReference type="STRING" id="126957.T1ILI4"/>
<accession>T1ILI4</accession>
<dbReference type="PROSITE" id="PS51762">
    <property type="entry name" value="GH16_2"/>
    <property type="match status" value="1"/>
</dbReference>
<dbReference type="InterPro" id="IPR013320">
    <property type="entry name" value="ConA-like_dom_sf"/>
</dbReference>
<dbReference type="Proteomes" id="UP000014500">
    <property type="component" value="Unassembled WGS sequence"/>
</dbReference>
<comment type="similarity">
    <text evidence="1">Belongs to the glycosyl hydrolase 16 family.</text>
</comment>
<dbReference type="InterPro" id="IPR050546">
    <property type="entry name" value="Glycosyl_Hydrlase_16"/>
</dbReference>
<keyword evidence="2" id="KW-0732">Signal</keyword>
<dbReference type="eggNOG" id="ENOG502QRX5">
    <property type="taxonomic scope" value="Eukaryota"/>
</dbReference>
<dbReference type="PANTHER" id="PTHR10963">
    <property type="entry name" value="GLYCOSYL HYDROLASE-RELATED"/>
    <property type="match status" value="1"/>
</dbReference>
<evidence type="ECO:0000256" key="1">
    <source>
        <dbReference type="ARBA" id="ARBA00006865"/>
    </source>
</evidence>
<organism evidence="4 5">
    <name type="scientific">Strigamia maritima</name>
    <name type="common">European centipede</name>
    <name type="synonym">Geophilus maritimus</name>
    <dbReference type="NCBI Taxonomy" id="126957"/>
    <lineage>
        <taxon>Eukaryota</taxon>
        <taxon>Metazoa</taxon>
        <taxon>Ecdysozoa</taxon>
        <taxon>Arthropoda</taxon>
        <taxon>Myriapoda</taxon>
        <taxon>Chilopoda</taxon>
        <taxon>Pleurostigmophora</taxon>
        <taxon>Geophilomorpha</taxon>
        <taxon>Linotaeniidae</taxon>
        <taxon>Strigamia</taxon>
    </lineage>
</organism>
<feature type="signal peptide" evidence="2">
    <location>
        <begin position="1"/>
        <end position="18"/>
    </location>
</feature>
<dbReference type="EnsemblMetazoa" id="SMAR001813-RA">
    <property type="protein sequence ID" value="SMAR001813-PA"/>
    <property type="gene ID" value="SMAR001813"/>
</dbReference>
<keyword evidence="5" id="KW-1185">Reference proteome</keyword>
<evidence type="ECO:0000313" key="5">
    <source>
        <dbReference type="Proteomes" id="UP000014500"/>
    </source>
</evidence>
<evidence type="ECO:0000313" key="4">
    <source>
        <dbReference type="EnsemblMetazoa" id="SMAR001813-PA"/>
    </source>
</evidence>
<protein>
    <recommendedName>
        <fullName evidence="3">GH16 domain-containing protein</fullName>
    </recommendedName>
</protein>
<proteinExistence type="inferred from homology"/>
<dbReference type="GO" id="GO:0004553">
    <property type="term" value="F:hydrolase activity, hydrolyzing O-glycosyl compounds"/>
    <property type="evidence" value="ECO:0007669"/>
    <property type="project" value="InterPro"/>
</dbReference>
<dbReference type="AlphaFoldDB" id="T1ILI4"/>
<dbReference type="Gene3D" id="2.60.120.200">
    <property type="match status" value="1"/>
</dbReference>
<reference evidence="4" key="2">
    <citation type="submission" date="2015-02" db="UniProtKB">
        <authorList>
            <consortium name="EnsemblMetazoa"/>
        </authorList>
    </citation>
    <scope>IDENTIFICATION</scope>
</reference>